<sequence length="193" mass="21280">VYNKSQAAAIDGTLAALRLPFPIPRISFVQGPPGTGKSHTIIGLIKSYLKSREIDLKAEKGNRLPGSKVAVQHQALGKILLCAPSNAAVYVLLRRMIAEMKYQTDKNGAVKSSKNCGSINLVCVGRTSILHPEVLPFALDTLAKVEVSKRSRNRLEQEKIAQRKVEATREKIEDLEKKGYQLRLAGFQDESEE</sequence>
<name>A0A6S7KB19_PARCT</name>
<evidence type="ECO:0000313" key="2">
    <source>
        <dbReference type="EMBL" id="CAB4042916.1"/>
    </source>
</evidence>
<dbReference type="GO" id="GO:0001147">
    <property type="term" value="F:transcription termination site sequence-specific DNA binding"/>
    <property type="evidence" value="ECO:0007669"/>
    <property type="project" value="TreeGrafter"/>
</dbReference>
<dbReference type="SUPFAM" id="SSF52540">
    <property type="entry name" value="P-loop containing nucleoside triphosphate hydrolases"/>
    <property type="match status" value="1"/>
</dbReference>
<proteinExistence type="predicted"/>
<dbReference type="Pfam" id="PF13086">
    <property type="entry name" value="AAA_11"/>
    <property type="match status" value="1"/>
</dbReference>
<dbReference type="Gene3D" id="3.40.50.300">
    <property type="entry name" value="P-loop containing nucleotide triphosphate hydrolases"/>
    <property type="match status" value="1"/>
</dbReference>
<dbReference type="InterPro" id="IPR027417">
    <property type="entry name" value="P-loop_NTPase"/>
</dbReference>
<dbReference type="PANTHER" id="PTHR10887">
    <property type="entry name" value="DNA2/NAM7 HELICASE FAMILY"/>
    <property type="match status" value="1"/>
</dbReference>
<dbReference type="GO" id="GO:0004386">
    <property type="term" value="F:helicase activity"/>
    <property type="evidence" value="ECO:0007669"/>
    <property type="project" value="InterPro"/>
</dbReference>
<protein>
    <recommendedName>
        <fullName evidence="1">DNA2/NAM7 helicase helicase domain-containing protein</fullName>
    </recommendedName>
</protein>
<feature type="non-terminal residue" evidence="2">
    <location>
        <position position="1"/>
    </location>
</feature>
<dbReference type="GO" id="GO:0006369">
    <property type="term" value="P:termination of RNA polymerase II transcription"/>
    <property type="evidence" value="ECO:0007669"/>
    <property type="project" value="TreeGrafter"/>
</dbReference>
<accession>A0A6S7KB19</accession>
<gene>
    <name evidence="2" type="ORF">PACLA_8A051305</name>
</gene>
<dbReference type="GO" id="GO:0016604">
    <property type="term" value="C:nuclear body"/>
    <property type="evidence" value="ECO:0007669"/>
    <property type="project" value="TreeGrafter"/>
</dbReference>
<dbReference type="InterPro" id="IPR045055">
    <property type="entry name" value="DNA2/NAM7-like"/>
</dbReference>
<reference evidence="2" key="1">
    <citation type="submission" date="2020-04" db="EMBL/GenBank/DDBJ databases">
        <authorList>
            <person name="Alioto T."/>
            <person name="Alioto T."/>
            <person name="Gomez Garrido J."/>
        </authorList>
    </citation>
    <scope>NUCLEOTIDE SEQUENCE</scope>
    <source>
        <strain evidence="2">A484AB</strain>
    </source>
</reference>
<evidence type="ECO:0000313" key="3">
    <source>
        <dbReference type="Proteomes" id="UP001152795"/>
    </source>
</evidence>
<keyword evidence="3" id="KW-1185">Reference proteome</keyword>
<evidence type="ECO:0000259" key="1">
    <source>
        <dbReference type="Pfam" id="PF13086"/>
    </source>
</evidence>
<feature type="domain" description="DNA2/NAM7 helicase helicase" evidence="1">
    <location>
        <begin position="2"/>
        <end position="176"/>
    </location>
</feature>
<dbReference type="EMBL" id="CACRXK020031111">
    <property type="protein sequence ID" value="CAB4042916.1"/>
    <property type="molecule type" value="Genomic_DNA"/>
</dbReference>
<dbReference type="InterPro" id="IPR041677">
    <property type="entry name" value="DNA2/NAM7_AAA_11"/>
</dbReference>
<feature type="non-terminal residue" evidence="2">
    <location>
        <position position="193"/>
    </location>
</feature>
<organism evidence="2 3">
    <name type="scientific">Paramuricea clavata</name>
    <name type="common">Red gorgonian</name>
    <name type="synonym">Violescent sea-whip</name>
    <dbReference type="NCBI Taxonomy" id="317549"/>
    <lineage>
        <taxon>Eukaryota</taxon>
        <taxon>Metazoa</taxon>
        <taxon>Cnidaria</taxon>
        <taxon>Anthozoa</taxon>
        <taxon>Octocorallia</taxon>
        <taxon>Malacalcyonacea</taxon>
        <taxon>Plexauridae</taxon>
        <taxon>Paramuricea</taxon>
    </lineage>
</organism>
<comment type="caution">
    <text evidence="2">The sequence shown here is derived from an EMBL/GenBank/DDBJ whole genome shotgun (WGS) entry which is preliminary data.</text>
</comment>
<dbReference type="Proteomes" id="UP001152795">
    <property type="component" value="Unassembled WGS sequence"/>
</dbReference>
<dbReference type="AlphaFoldDB" id="A0A6S7KB19"/>
<dbReference type="OrthoDB" id="6513042at2759"/>
<dbReference type="PANTHER" id="PTHR10887:SF495">
    <property type="entry name" value="HELICASE SENATAXIN ISOFORM X1-RELATED"/>
    <property type="match status" value="1"/>
</dbReference>